<keyword evidence="1" id="KW-0472">Membrane</keyword>
<keyword evidence="1" id="KW-1133">Transmembrane helix</keyword>
<feature type="transmembrane region" description="Helical" evidence="1">
    <location>
        <begin position="90"/>
        <end position="111"/>
    </location>
</feature>
<protein>
    <recommendedName>
        <fullName evidence="4">Glycosyltransferase RgtA/B/C/D-like domain-containing protein</fullName>
    </recommendedName>
</protein>
<keyword evidence="3" id="KW-1185">Reference proteome</keyword>
<reference evidence="2 3" key="1">
    <citation type="submission" date="2017-03" db="EMBL/GenBank/DDBJ databases">
        <authorList>
            <person name="Afonso C.L."/>
            <person name="Miller P.J."/>
            <person name="Scott M.A."/>
            <person name="Spackman E."/>
            <person name="Goraichik I."/>
            <person name="Dimitrov K.M."/>
            <person name="Suarez D.L."/>
            <person name="Swayne D.E."/>
        </authorList>
    </citation>
    <scope>NUCLEOTIDE SEQUENCE [LARGE SCALE GENOMIC DNA]</scope>
    <source>
        <strain evidence="2 3">CECT 7066</strain>
    </source>
</reference>
<evidence type="ECO:0008006" key="4">
    <source>
        <dbReference type="Google" id="ProtNLM"/>
    </source>
</evidence>
<feature type="transmembrane region" description="Helical" evidence="1">
    <location>
        <begin position="353"/>
        <end position="371"/>
    </location>
</feature>
<dbReference type="STRING" id="315423.SAMN04488020_103186"/>
<feature type="transmembrane region" description="Helical" evidence="1">
    <location>
        <begin position="267"/>
        <end position="286"/>
    </location>
</feature>
<feature type="transmembrane region" description="Helical" evidence="1">
    <location>
        <begin position="20"/>
        <end position="38"/>
    </location>
</feature>
<sequence>MSAVSHIGHRAEPSRLARGAWALAAVCLFLAIAIRIATGEVTADENALATLASQLGQMRLYDQIEFSRGPLVALYLQAVHALAGGSDPVLAIRAGVIVAWAVSAIVMWKVALRVSESPMMAFLCLAAVMANGYLLEGRGSALLAASLCVAPLAAAYAFHQAAVAGPGRIRSAFASGFAFGLAIAVAPSLAIVYSALLLGSLISPRNEDPVVRLTRIAVPSAIGMAVGTLPLTIYWAADPIAVEASLLNPVLAQLEHPFGVVLHEVDLASWLPALLLAIVVVALGLTRRPRVPMLPSDGVPIVLACATVSAAGFVATSGALPELATAAFVALAVAAASWWPSVRPTAIGAVRPVILVTTVAMAVVAVLPLASQVPHLADRVPSLMVRIGLSPAMPGARDADPGFASRLAAE</sequence>
<dbReference type="EMBL" id="FWFV01000003">
    <property type="protein sequence ID" value="SLN35034.1"/>
    <property type="molecule type" value="Genomic_DNA"/>
</dbReference>
<feature type="transmembrane region" description="Helical" evidence="1">
    <location>
        <begin position="117"/>
        <end position="134"/>
    </location>
</feature>
<feature type="transmembrane region" description="Helical" evidence="1">
    <location>
        <begin position="216"/>
        <end position="237"/>
    </location>
</feature>
<feature type="transmembrane region" description="Helical" evidence="1">
    <location>
        <begin position="141"/>
        <end position="158"/>
    </location>
</feature>
<proteinExistence type="predicted"/>
<evidence type="ECO:0000256" key="1">
    <source>
        <dbReference type="SAM" id="Phobius"/>
    </source>
</evidence>
<feature type="transmembrane region" description="Helical" evidence="1">
    <location>
        <begin position="298"/>
        <end position="317"/>
    </location>
</feature>
<name>A0A1Y5S8P7_9RHOB</name>
<evidence type="ECO:0000313" key="2">
    <source>
        <dbReference type="EMBL" id="SLN35034.1"/>
    </source>
</evidence>
<dbReference type="RefSeq" id="WP_139214960.1">
    <property type="nucleotide sequence ID" value="NZ_FOPF01000003.1"/>
</dbReference>
<gene>
    <name evidence="2" type="ORF">PAM7066_01466</name>
</gene>
<organism evidence="2 3">
    <name type="scientific">Palleronia marisminoris</name>
    <dbReference type="NCBI Taxonomy" id="315423"/>
    <lineage>
        <taxon>Bacteria</taxon>
        <taxon>Pseudomonadati</taxon>
        <taxon>Pseudomonadota</taxon>
        <taxon>Alphaproteobacteria</taxon>
        <taxon>Rhodobacterales</taxon>
        <taxon>Roseobacteraceae</taxon>
        <taxon>Palleronia</taxon>
    </lineage>
</organism>
<keyword evidence="1" id="KW-0812">Transmembrane</keyword>
<dbReference type="AlphaFoldDB" id="A0A1Y5S8P7"/>
<accession>A0A1Y5S8P7</accession>
<evidence type="ECO:0000313" key="3">
    <source>
        <dbReference type="Proteomes" id="UP000193870"/>
    </source>
</evidence>
<feature type="transmembrane region" description="Helical" evidence="1">
    <location>
        <begin position="178"/>
        <end position="204"/>
    </location>
</feature>
<feature type="transmembrane region" description="Helical" evidence="1">
    <location>
        <begin position="323"/>
        <end position="341"/>
    </location>
</feature>
<dbReference type="Proteomes" id="UP000193870">
    <property type="component" value="Unassembled WGS sequence"/>
</dbReference>